<proteinExistence type="predicted"/>
<keyword evidence="1" id="KW-1133">Transmembrane helix</keyword>
<sequence>MAEARRRRAVLGAQGLAALWITSSEILGEGRSEPPGAKTQRRACVFGGWPWRCSCWLRGLSSVKERSVSRGGWGEKEVEAGGARENQIGVGRALGALPAAALAMAVLLPWGRLVERAGWRTLLSCQLLLRPLWEPEACPLPSAPLASTLALATLLALAAPRSPVRSATSGLLSALERSRRLGCFAFFVWLTLVLPIAYSAYTAESADTARVATWAWPVAQLGDLLLGACAAGQPFAGWQGGVADVWCTLLAVVLWLPNLESLEGFHVARGAALGLTWALMAGPSGSAWARAVEHPSLEGLGQSAWQAIFLCRPSLELCRSLFGDTFHKSAPGFLAFNFCLWVLSSNLATFTRSAAQRLSGGEIAAAEPTRGK</sequence>
<evidence type="ECO:0000313" key="2">
    <source>
        <dbReference type="EMBL" id="CAK9071090.1"/>
    </source>
</evidence>
<keyword evidence="1" id="KW-0812">Transmembrane</keyword>
<keyword evidence="1" id="KW-0472">Membrane</keyword>
<comment type="caution">
    <text evidence="2">The sequence shown here is derived from an EMBL/GenBank/DDBJ whole genome shotgun (WGS) entry which is preliminary data.</text>
</comment>
<reference evidence="2 3" key="1">
    <citation type="submission" date="2024-02" db="EMBL/GenBank/DDBJ databases">
        <authorList>
            <person name="Chen Y."/>
            <person name="Shah S."/>
            <person name="Dougan E. K."/>
            <person name="Thang M."/>
            <person name="Chan C."/>
        </authorList>
    </citation>
    <scope>NUCLEOTIDE SEQUENCE [LARGE SCALE GENOMIC DNA]</scope>
</reference>
<accession>A0ABP0P8U5</accession>
<feature type="transmembrane region" description="Helical" evidence="1">
    <location>
        <begin position="181"/>
        <end position="201"/>
    </location>
</feature>
<dbReference type="Proteomes" id="UP001642464">
    <property type="component" value="Unassembled WGS sequence"/>
</dbReference>
<dbReference type="EMBL" id="CAXAMM010033334">
    <property type="protein sequence ID" value="CAK9071090.1"/>
    <property type="molecule type" value="Genomic_DNA"/>
</dbReference>
<name>A0ABP0P8U5_9DINO</name>
<keyword evidence="3" id="KW-1185">Reference proteome</keyword>
<protein>
    <submittedName>
        <fullName evidence="2">Uncharacterized protein</fullName>
    </submittedName>
</protein>
<gene>
    <name evidence="2" type="ORF">SCF082_LOCUS35226</name>
</gene>
<organism evidence="2 3">
    <name type="scientific">Durusdinium trenchii</name>
    <dbReference type="NCBI Taxonomy" id="1381693"/>
    <lineage>
        <taxon>Eukaryota</taxon>
        <taxon>Sar</taxon>
        <taxon>Alveolata</taxon>
        <taxon>Dinophyceae</taxon>
        <taxon>Suessiales</taxon>
        <taxon>Symbiodiniaceae</taxon>
        <taxon>Durusdinium</taxon>
    </lineage>
</organism>
<evidence type="ECO:0000313" key="3">
    <source>
        <dbReference type="Proteomes" id="UP001642464"/>
    </source>
</evidence>
<evidence type="ECO:0000256" key="1">
    <source>
        <dbReference type="SAM" id="Phobius"/>
    </source>
</evidence>